<comment type="similarity">
    <text evidence="1">Belongs to the bacterial solute-binding protein 1 family.</text>
</comment>
<dbReference type="Gene3D" id="3.40.190.10">
    <property type="entry name" value="Periplasmic binding protein-like II"/>
    <property type="match status" value="2"/>
</dbReference>
<evidence type="ECO:0000256" key="2">
    <source>
        <dbReference type="SAM" id="SignalP"/>
    </source>
</evidence>
<keyword evidence="4" id="KW-1185">Reference proteome</keyword>
<feature type="chain" id="PRO_5039398716" description="Aldouronate transport system substrate-binding protein" evidence="2">
    <location>
        <begin position="24"/>
        <end position="554"/>
    </location>
</feature>
<name>A0A1C7ICB9_9FIRM</name>
<evidence type="ECO:0000256" key="1">
    <source>
        <dbReference type="ARBA" id="ARBA00008520"/>
    </source>
</evidence>
<dbReference type="PANTHER" id="PTHR43649:SF31">
    <property type="entry name" value="SN-GLYCEROL-3-PHOSPHATE-BINDING PERIPLASMIC PROTEIN UGPB"/>
    <property type="match status" value="1"/>
</dbReference>
<protein>
    <recommendedName>
        <fullName evidence="5">Aldouronate transport system substrate-binding protein</fullName>
    </recommendedName>
</protein>
<dbReference type="KEGG" id="byl:A4V09_16615"/>
<dbReference type="RefSeq" id="WP_065543365.1">
    <property type="nucleotide sequence ID" value="NZ_CP015405.2"/>
</dbReference>
<accession>A0A1C7ICB9</accession>
<dbReference type="STRING" id="1796616.A4V09_16615"/>
<feature type="signal peptide" evidence="2">
    <location>
        <begin position="1"/>
        <end position="23"/>
    </location>
</feature>
<dbReference type="EMBL" id="CP015405">
    <property type="protein sequence ID" value="ANU77235.1"/>
    <property type="molecule type" value="Genomic_DNA"/>
</dbReference>
<proteinExistence type="inferred from homology"/>
<reference evidence="3" key="1">
    <citation type="submission" date="2017-04" db="EMBL/GenBank/DDBJ databases">
        <title>Complete Genome Sequences of Twelve Strains of a Stable Defined Moderately Diverse Mouse Microbiota 2 (sDMDMm2).</title>
        <authorList>
            <person name="Uchimura Y."/>
            <person name="Wyss M."/>
            <person name="Brugiroux S."/>
            <person name="Limenitakis J.P."/>
            <person name="Stecher B."/>
            <person name="McCoy K.D."/>
            <person name="Macpherson A.J."/>
        </authorList>
    </citation>
    <scope>NUCLEOTIDE SEQUENCE</scope>
    <source>
        <strain evidence="3">YL58</strain>
    </source>
</reference>
<sequence>MKKKFKKHAALTMAAAMAVSCLAGCGGSDDADAAAKKGTEIKKEEKGSSKDSNGRMTISVMGIDWGYGPAQDNEMEKYWEDLFEVNLDIQWINWEDYDQKVNTMIAAGSIPDVVQISKEGNGSYYYPIFTQAIDAGVFLDMTPYLFDNGNGIAETNAVMKNWSGDMWDQAKYNEGIYIMPRSNTEKGQYSGIEVRRDLMKKYGFEEEPTTMEELKTWLIDLSNAATEGEGKKIYALEYFGDNFMDTHLKAFATAFTGQTDWAIDENGEYQYMQFNEKYIDFLNWVKDLYDAGVIDPEFALNNSDTSKWKAGNSIAYLATWYNWNQSADLVSDKNFDESAPEGCEAWCLKPVKGPEAYAVSPNYTDIDSCIAISADCSEEKLEKIMDMFNATEEKYPGYNDVMKYGIQDVHYTLLDDGTKDTTDEKYKKARQDGYVGAWNQIFLKTDVDQITDKFMKDGAKRASDESIQRAKELKEFVTNDLQATGMKNEIQNLQSETYNNQWNVLTDDVNTMCTQYVMGQIGETEWETFVKGIVDSADYKAIQKEFKDSAKGRK</sequence>
<dbReference type="AlphaFoldDB" id="A0A1C7ICB9"/>
<evidence type="ECO:0000313" key="4">
    <source>
        <dbReference type="Proteomes" id="UP000092574"/>
    </source>
</evidence>
<dbReference type="InterPro" id="IPR050490">
    <property type="entry name" value="Bact_solute-bd_prot1"/>
</dbReference>
<evidence type="ECO:0008006" key="5">
    <source>
        <dbReference type="Google" id="ProtNLM"/>
    </source>
</evidence>
<dbReference type="PROSITE" id="PS51257">
    <property type="entry name" value="PROKAR_LIPOPROTEIN"/>
    <property type="match status" value="1"/>
</dbReference>
<gene>
    <name evidence="3" type="ORF">A4V09_16615</name>
</gene>
<organism evidence="3 4">
    <name type="scientific">Blautia pseudococcoides</name>
    <dbReference type="NCBI Taxonomy" id="1796616"/>
    <lineage>
        <taxon>Bacteria</taxon>
        <taxon>Bacillati</taxon>
        <taxon>Bacillota</taxon>
        <taxon>Clostridia</taxon>
        <taxon>Lachnospirales</taxon>
        <taxon>Lachnospiraceae</taxon>
        <taxon>Blautia</taxon>
    </lineage>
</organism>
<keyword evidence="2" id="KW-0732">Signal</keyword>
<dbReference type="Proteomes" id="UP000092574">
    <property type="component" value="Chromosome"/>
</dbReference>
<evidence type="ECO:0000313" key="3">
    <source>
        <dbReference type="EMBL" id="ANU77235.1"/>
    </source>
</evidence>
<dbReference type="SUPFAM" id="SSF53850">
    <property type="entry name" value="Periplasmic binding protein-like II"/>
    <property type="match status" value="1"/>
</dbReference>
<dbReference type="PANTHER" id="PTHR43649">
    <property type="entry name" value="ARABINOSE-BINDING PROTEIN-RELATED"/>
    <property type="match status" value="1"/>
</dbReference>
<dbReference type="OrthoDB" id="2509964at2"/>